<accession>A0A2Z4FKK4</accession>
<dbReference type="PANTHER" id="PTHR12815">
    <property type="entry name" value="SORTING AND ASSEMBLY MACHINERY SAMM50 PROTEIN FAMILY MEMBER"/>
    <property type="match status" value="1"/>
</dbReference>
<dbReference type="InterPro" id="IPR034746">
    <property type="entry name" value="POTRA"/>
</dbReference>
<protein>
    <recommendedName>
        <fullName evidence="5">POTRA domain-containing protein</fullName>
    </recommendedName>
</protein>
<dbReference type="Pfam" id="PF07244">
    <property type="entry name" value="POTRA"/>
    <property type="match status" value="4"/>
</dbReference>
<gene>
    <name evidence="6" type="ORF">DN745_09160</name>
</gene>
<organism evidence="6 7">
    <name type="scientific">Bradymonas sediminis</name>
    <dbReference type="NCBI Taxonomy" id="1548548"/>
    <lineage>
        <taxon>Bacteria</taxon>
        <taxon>Deltaproteobacteria</taxon>
        <taxon>Bradymonadales</taxon>
        <taxon>Bradymonadaceae</taxon>
        <taxon>Bradymonas</taxon>
    </lineage>
</organism>
<evidence type="ECO:0000313" key="6">
    <source>
        <dbReference type="EMBL" id="AWV89499.1"/>
    </source>
</evidence>
<dbReference type="InterPro" id="IPR010827">
    <property type="entry name" value="BamA/TamA_POTRA"/>
</dbReference>
<evidence type="ECO:0000313" key="7">
    <source>
        <dbReference type="Proteomes" id="UP000249799"/>
    </source>
</evidence>
<dbReference type="InterPro" id="IPR039910">
    <property type="entry name" value="D15-like"/>
</dbReference>
<evidence type="ECO:0000256" key="1">
    <source>
        <dbReference type="ARBA" id="ARBA00004370"/>
    </source>
</evidence>
<proteinExistence type="predicted"/>
<dbReference type="Pfam" id="PF01103">
    <property type="entry name" value="Omp85"/>
    <property type="match status" value="1"/>
</dbReference>
<evidence type="ECO:0000256" key="4">
    <source>
        <dbReference type="ARBA" id="ARBA00023136"/>
    </source>
</evidence>
<keyword evidence="3" id="KW-0812">Transmembrane</keyword>
<evidence type="ECO:0000256" key="3">
    <source>
        <dbReference type="ARBA" id="ARBA00022692"/>
    </source>
</evidence>
<evidence type="ECO:0000259" key="5">
    <source>
        <dbReference type="PROSITE" id="PS51779"/>
    </source>
</evidence>
<dbReference type="InterPro" id="IPR000184">
    <property type="entry name" value="Bac_surfAg_D15"/>
</dbReference>
<evidence type="ECO:0000256" key="2">
    <source>
        <dbReference type="ARBA" id="ARBA00022452"/>
    </source>
</evidence>
<feature type="domain" description="POTRA" evidence="5">
    <location>
        <begin position="406"/>
        <end position="491"/>
    </location>
</feature>
<comment type="subcellular location">
    <subcellularLocation>
        <location evidence="1">Membrane</location>
    </subcellularLocation>
</comment>
<dbReference type="OrthoDB" id="9814535at2"/>
<keyword evidence="7" id="KW-1185">Reference proteome</keyword>
<sequence length="1108" mass="123895">MFFAAFIVLGLSGEVRAQSADDSASGAAPAAAPSTRRQMLNTSARKMADEIVSSALSDAGEAEERALADAALAGQRIYRIDLVCDLELCQNPVSVAKLRELSGLYIGMEFSRRALRRAERRLGQTGFFEEMDVSSELDAQGVALEIKARGAVLIRRVEFKGVDGAPFESDLRKLLIYRQAQPYRQDATKAATQLWTLINEFEKFGFFGTKINISVREVLGNKHLVDVVFRIKKGEELEICEMGFRGLRSLNYEAAQEKLLAGHSVLVRRFGITAPKFTTDRFKEGLDALIQHYRELGFFQARIVGRVAKKDPARGCVDMLVDVSEGPQWKVEFRGDVEFPIDDLRAELPFFESGFVDPEEIRRAERAIRQLFETRGYPFAQVRGVEERRDRLDRELIFDIDAGPRLTIEDIVLHGNRHFKSEVLLAEFGTRTFGLFTEGGYLQGEQLLDDLNRLEQYYHERGYLQARATRFELQLLPGKGAMRIHIYIDENPRARVRQVRFRGNRTLTEGILNAEVKVHSGGAVRPLQIRADRSRLVQLYASYGYPLAEVETTCHTLSGEQVPCDAPRLPAGCVAASMEDLDKLCQWSSGAEATRVCPRIRDEEQCVPGGGIRQGEVRVVHTIEEGPFVRVGELLLKGNFNTNTGLIYQELPLRTGDVFDVRELLKGQGNMRSLGIFDSVSVEAIGLDRQAREQDNATAALLISVEESRNRYLDFKFGFEGRDLLSDARRLLVTGETQYNDDNLFGRAQRFRPRVIGAFDSLQLFQAGTESAGLASADPVKALDYLVGAELIYEHPRFLKGWTGVDKLALTISPFYMLDLVGVSEENILREEWGLRLGLRKELRELLERLYVSFGIEGKQAALWTPADPTVDGRRIFSPRRVTGKLIPEVTLDRRDSPLNPSQGYYVQAQPALVSGATLAQGGESAISDAYLRLLMRVSYYLPLTDDLVLGQGIGYGHIIPLFERDRLVTEDERFHLGGGGSVRGFGNDALGPLRNEVPSGGEFMINYNAELRYPLIRQLNVYGAVFFDAGLLVDCFSSTENSATRIGCYEDAFGGEHPFAKVRSAAGLGVRYLIVDQIPLVFDYGMVLDRRPGESFGTLNFNLGYSF</sequence>
<dbReference type="Gene3D" id="2.40.160.50">
    <property type="entry name" value="membrane protein fhac: a member of the omp85/tpsb transporter family"/>
    <property type="match status" value="1"/>
</dbReference>
<name>A0A2Z4FKK4_9DELT</name>
<dbReference type="Proteomes" id="UP000249799">
    <property type="component" value="Chromosome"/>
</dbReference>
<dbReference type="GO" id="GO:0019867">
    <property type="term" value="C:outer membrane"/>
    <property type="evidence" value="ECO:0007669"/>
    <property type="project" value="InterPro"/>
</dbReference>
<dbReference type="PROSITE" id="PS51779">
    <property type="entry name" value="POTRA"/>
    <property type="match status" value="1"/>
</dbReference>
<dbReference type="AlphaFoldDB" id="A0A2Z4FKK4"/>
<dbReference type="Gene3D" id="3.10.20.310">
    <property type="entry name" value="membrane protein fhac"/>
    <property type="match status" value="5"/>
</dbReference>
<dbReference type="KEGG" id="bsed:DN745_09160"/>
<dbReference type="EMBL" id="CP030032">
    <property type="protein sequence ID" value="AWV89499.1"/>
    <property type="molecule type" value="Genomic_DNA"/>
</dbReference>
<dbReference type="PANTHER" id="PTHR12815:SF18">
    <property type="entry name" value="SORTING AND ASSEMBLY MACHINERY COMPONENT 50 HOMOLOG"/>
    <property type="match status" value="1"/>
</dbReference>
<reference evidence="6 7" key="1">
    <citation type="submission" date="2018-06" db="EMBL/GenBank/DDBJ databases">
        <title>Lujinxingia sediminis gen. nov. sp. nov., a new facultative anaerobic member of the class Deltaproteobacteria, and proposal of Lujinxingaceae fam. nov.</title>
        <authorList>
            <person name="Guo L.-Y."/>
            <person name="Li C.-M."/>
            <person name="Wang S."/>
            <person name="Du Z.-J."/>
        </authorList>
    </citation>
    <scope>NUCLEOTIDE SEQUENCE [LARGE SCALE GENOMIC DNA]</scope>
    <source>
        <strain evidence="6 7">FA350</strain>
    </source>
</reference>
<keyword evidence="2" id="KW-1134">Transmembrane beta strand</keyword>
<keyword evidence="4" id="KW-0472">Membrane</keyword>